<dbReference type="GeneID" id="18934928"/>
<dbReference type="eggNOG" id="KOG3902">
    <property type="taxonomic scope" value="Eukaryota"/>
</dbReference>
<name>F4RSA0_MELLP</name>
<reference evidence="7" key="1">
    <citation type="journal article" date="2011" name="Proc. Natl. Acad. Sci. U.S.A.">
        <title>Obligate biotrophy features unraveled by the genomic analysis of rust fungi.</title>
        <authorList>
            <person name="Duplessis S."/>
            <person name="Cuomo C.A."/>
            <person name="Lin Y.-C."/>
            <person name="Aerts A."/>
            <person name="Tisserant E."/>
            <person name="Veneault-Fourrey C."/>
            <person name="Joly D.L."/>
            <person name="Hacquard S."/>
            <person name="Amselem J."/>
            <person name="Cantarel B.L."/>
            <person name="Chiu R."/>
            <person name="Coutinho P.M."/>
            <person name="Feau N."/>
            <person name="Field M."/>
            <person name="Frey P."/>
            <person name="Gelhaye E."/>
            <person name="Goldberg J."/>
            <person name="Grabherr M.G."/>
            <person name="Kodira C.D."/>
            <person name="Kohler A."/>
            <person name="Kuees U."/>
            <person name="Lindquist E.A."/>
            <person name="Lucas S.M."/>
            <person name="Mago R."/>
            <person name="Mauceli E."/>
            <person name="Morin E."/>
            <person name="Murat C."/>
            <person name="Pangilinan J.L."/>
            <person name="Park R."/>
            <person name="Pearson M."/>
            <person name="Quesneville H."/>
            <person name="Rouhier N."/>
            <person name="Sakthikumar S."/>
            <person name="Salamov A.A."/>
            <person name="Schmutz J."/>
            <person name="Selles B."/>
            <person name="Shapiro H."/>
            <person name="Tanguay P."/>
            <person name="Tuskan G.A."/>
            <person name="Henrissat B."/>
            <person name="Van de Peer Y."/>
            <person name="Rouze P."/>
            <person name="Ellis J.G."/>
            <person name="Dodds P.N."/>
            <person name="Schein J.E."/>
            <person name="Zhong S."/>
            <person name="Hamelin R.C."/>
            <person name="Grigoriev I.V."/>
            <person name="Szabo L.J."/>
            <person name="Martin F."/>
        </authorList>
    </citation>
    <scope>NUCLEOTIDE SEQUENCE [LARGE SCALE GENOMIC DNA]</scope>
    <source>
        <strain evidence="7">98AG31 / pathotype 3-4-7</strain>
    </source>
</reference>
<feature type="region of interest" description="Disordered" evidence="5">
    <location>
        <begin position="158"/>
        <end position="191"/>
    </location>
</feature>
<evidence type="ECO:0000256" key="2">
    <source>
        <dbReference type="ARBA" id="ARBA00023015"/>
    </source>
</evidence>
<keyword evidence="3" id="KW-0804">Transcription</keyword>
<keyword evidence="4" id="KW-0539">Nucleus</keyword>
<keyword evidence="2" id="KW-0805">Transcription regulation</keyword>
<dbReference type="InParanoid" id="F4RSA0"/>
<dbReference type="PANTHER" id="PTHR11380:SF16">
    <property type="entry name" value="TRANSCRIPTION INITIATION PROTEIN SPT3 HOMOLOG"/>
    <property type="match status" value="1"/>
</dbReference>
<organism evidence="7">
    <name type="scientific">Melampsora larici-populina (strain 98AG31 / pathotype 3-4-7)</name>
    <name type="common">Poplar leaf rust fungus</name>
    <dbReference type="NCBI Taxonomy" id="747676"/>
    <lineage>
        <taxon>Eukaryota</taxon>
        <taxon>Fungi</taxon>
        <taxon>Dikarya</taxon>
        <taxon>Basidiomycota</taxon>
        <taxon>Pucciniomycotina</taxon>
        <taxon>Pucciniomycetes</taxon>
        <taxon>Pucciniales</taxon>
        <taxon>Melampsoraceae</taxon>
        <taxon>Melampsora</taxon>
    </lineage>
</organism>
<dbReference type="GO" id="GO:0005634">
    <property type="term" value="C:nucleus"/>
    <property type="evidence" value="ECO:0007669"/>
    <property type="project" value="UniProtKB-SubCell"/>
</dbReference>
<dbReference type="InterPro" id="IPR003195">
    <property type="entry name" value="TFIID_TAF13"/>
</dbReference>
<dbReference type="FunCoup" id="F4RSA0">
    <property type="interactions" value="66"/>
</dbReference>
<dbReference type="VEuPathDB" id="FungiDB:MELLADRAFT_88588"/>
<dbReference type="STRING" id="747676.F4RSA0"/>
<evidence type="ECO:0000256" key="4">
    <source>
        <dbReference type="ARBA" id="ARBA00023242"/>
    </source>
</evidence>
<protein>
    <submittedName>
        <fullName evidence="6">Uncharacterized protein</fullName>
    </submittedName>
</protein>
<dbReference type="GO" id="GO:0006366">
    <property type="term" value="P:transcription by RNA polymerase II"/>
    <property type="evidence" value="ECO:0007669"/>
    <property type="project" value="InterPro"/>
</dbReference>
<evidence type="ECO:0000256" key="3">
    <source>
        <dbReference type="ARBA" id="ARBA00023163"/>
    </source>
</evidence>
<dbReference type="KEGG" id="mlr:MELLADRAFT_88588"/>
<dbReference type="AlphaFoldDB" id="F4RSA0"/>
<dbReference type="OrthoDB" id="66982at2759"/>
<evidence type="ECO:0000313" key="7">
    <source>
        <dbReference type="Proteomes" id="UP000001072"/>
    </source>
</evidence>
<dbReference type="Proteomes" id="UP000001072">
    <property type="component" value="Unassembled WGS sequence"/>
</dbReference>
<keyword evidence="7" id="KW-1185">Reference proteome</keyword>
<dbReference type="EMBL" id="GL883117">
    <property type="protein sequence ID" value="EGG04562.1"/>
    <property type="molecule type" value="Genomic_DNA"/>
</dbReference>
<evidence type="ECO:0000256" key="1">
    <source>
        <dbReference type="ARBA" id="ARBA00004123"/>
    </source>
</evidence>
<dbReference type="GO" id="GO:0000124">
    <property type="term" value="C:SAGA complex"/>
    <property type="evidence" value="ECO:0007669"/>
    <property type="project" value="TreeGrafter"/>
</dbReference>
<comment type="subcellular location">
    <subcellularLocation>
        <location evidence="1">Nucleus</location>
    </subcellularLocation>
</comment>
<dbReference type="RefSeq" id="XP_007412001.1">
    <property type="nucleotide sequence ID" value="XM_007411939.1"/>
</dbReference>
<sequence length="291" mass="32863">MLQASIDLALAQQQGSRVLTTEDLMFLIRHNQAKVNQLRNYLGWKDVRKKAKDNGTDEKDIESIEAESNGQNNQMKFHYTDMLIVNEETKDQDDKEAYEAFEKHLKKSVGLSNCIESNPTDEVVDILGFRSYKMLRSLCERGLAVKHDYKLARMARVNGTDGHDDDYDGSEDFKRPKPSGPFSVPSTPQPNLPSFLTLSRTSFLEDPFGITDKSAGKVTEKEIEGGKVFVPEPTRSPLRIAGVEDAYLMMRMGRVKTKTSALRNFTGGFVRNKVSLIVKKYYLAPFQSPIP</sequence>
<dbReference type="HOGENOM" id="CLU_038706_2_0_1"/>
<accession>F4RSA0</accession>
<dbReference type="Pfam" id="PF02269">
    <property type="entry name" value="TFIID-18kDa"/>
    <property type="match status" value="1"/>
</dbReference>
<proteinExistence type="predicted"/>
<evidence type="ECO:0000256" key="5">
    <source>
        <dbReference type="SAM" id="MobiDB-lite"/>
    </source>
</evidence>
<evidence type="ECO:0000313" key="6">
    <source>
        <dbReference type="EMBL" id="EGG04562.1"/>
    </source>
</evidence>
<dbReference type="GO" id="GO:0003712">
    <property type="term" value="F:transcription coregulator activity"/>
    <property type="evidence" value="ECO:0007669"/>
    <property type="project" value="TreeGrafter"/>
</dbReference>
<dbReference type="PANTHER" id="PTHR11380">
    <property type="entry name" value="TRANSCRIPTION INITIATION FACTOR TFIID/SUPT3-RELATED"/>
    <property type="match status" value="1"/>
</dbReference>
<gene>
    <name evidence="6" type="ORF">MELLADRAFT_88588</name>
</gene>